<feature type="region of interest" description="Disordered" evidence="2">
    <location>
        <begin position="1"/>
        <end position="33"/>
    </location>
</feature>
<name>A0AAN7Q6E1_9COLE</name>
<dbReference type="SUPFAM" id="SSF47565">
    <property type="entry name" value="Insect pheromone/odorant-binding proteins"/>
    <property type="match status" value="2"/>
</dbReference>
<reference evidence="4" key="1">
    <citation type="submission" date="2023-01" db="EMBL/GenBank/DDBJ databases">
        <title>Key to firefly adult light organ development and bioluminescence: homeobox transcription factors regulate luciferase expression and transportation to peroxisome.</title>
        <authorList>
            <person name="Fu X."/>
        </authorList>
    </citation>
    <scope>NUCLEOTIDE SEQUENCE [LARGE SCALE GENOMIC DNA]</scope>
</reference>
<evidence type="ECO:0000313" key="3">
    <source>
        <dbReference type="EMBL" id="KAK4887239.1"/>
    </source>
</evidence>
<gene>
    <name evidence="3" type="ORF">RN001_003510</name>
</gene>
<dbReference type="AlphaFoldDB" id="A0AAN7Q6E1"/>
<dbReference type="GO" id="GO:0005615">
    <property type="term" value="C:extracellular space"/>
    <property type="evidence" value="ECO:0007669"/>
    <property type="project" value="TreeGrafter"/>
</dbReference>
<evidence type="ECO:0000313" key="4">
    <source>
        <dbReference type="Proteomes" id="UP001353858"/>
    </source>
</evidence>
<comment type="caution">
    <text evidence="3">The sequence shown here is derived from an EMBL/GenBank/DDBJ whole genome shotgun (WGS) entry which is preliminary data.</text>
</comment>
<dbReference type="CDD" id="cd23992">
    <property type="entry name" value="PBP_GOBP"/>
    <property type="match status" value="2"/>
</dbReference>
<evidence type="ECO:0000256" key="2">
    <source>
        <dbReference type="SAM" id="MobiDB-lite"/>
    </source>
</evidence>
<dbReference type="Pfam" id="PF01395">
    <property type="entry name" value="PBP_GOBP"/>
    <property type="match status" value="2"/>
</dbReference>
<keyword evidence="4" id="KW-1185">Reference proteome</keyword>
<dbReference type="GO" id="GO:0005549">
    <property type="term" value="F:odorant binding"/>
    <property type="evidence" value="ECO:0007669"/>
    <property type="project" value="InterPro"/>
</dbReference>
<protein>
    <submittedName>
        <fullName evidence="3">Uncharacterized protein</fullName>
    </submittedName>
</protein>
<accession>A0AAN7Q6E1</accession>
<proteinExistence type="predicted"/>
<dbReference type="EMBL" id="JARPUR010000001">
    <property type="protein sequence ID" value="KAK4887239.1"/>
    <property type="molecule type" value="Genomic_DNA"/>
</dbReference>
<sequence length="331" mass="37681">MSDSSDSDPFKDSGFEYVPNDYDTDTESDNSVSSILDADDQQSEAMGNFSVVADPFSIPDKVHDVWGQLTSLHSDQCIESSKVNPNQVKNMLKHIHVPNNEQFHDYIKCIYEKLEMLKPDGTFDEEVILSKAHYLTKDFTKVCLKKAELEQNLSKKSYILCDCVVQGCKMNSGPSTSRCDWKRPLSEHKLREVVANMFSQDDDVDDEVIVSETDDSEIPDNVHDVWGQLIAPHSDQCIESSKVNPNQVKNMLTHVHVPNNEQFHDYIKCIYEKLEMLKPDGTFNEEVILSKAYYLTKDLTKRCLKKAEFEQNLSKKSYILCACVVEGLAVD</sequence>
<evidence type="ECO:0000256" key="1">
    <source>
        <dbReference type="ARBA" id="ARBA00022729"/>
    </source>
</evidence>
<dbReference type="InterPro" id="IPR006170">
    <property type="entry name" value="PBP/GOBP"/>
</dbReference>
<dbReference type="Proteomes" id="UP001353858">
    <property type="component" value="Unassembled WGS sequence"/>
</dbReference>
<dbReference type="Gene3D" id="1.10.238.20">
    <property type="entry name" value="Pheromone/general odorant binding protein domain"/>
    <property type="match status" value="2"/>
</dbReference>
<dbReference type="SMART" id="SM00708">
    <property type="entry name" value="PhBP"/>
    <property type="match status" value="2"/>
</dbReference>
<dbReference type="PANTHER" id="PTHR11857">
    <property type="entry name" value="ODORANT BINDING PROTEIN-RELATED"/>
    <property type="match status" value="1"/>
</dbReference>
<dbReference type="InterPro" id="IPR036728">
    <property type="entry name" value="PBP_GOBP_sf"/>
</dbReference>
<dbReference type="GO" id="GO:0007608">
    <property type="term" value="P:sensory perception of smell"/>
    <property type="evidence" value="ECO:0007669"/>
    <property type="project" value="TreeGrafter"/>
</dbReference>
<organism evidence="3 4">
    <name type="scientific">Aquatica leii</name>
    <dbReference type="NCBI Taxonomy" id="1421715"/>
    <lineage>
        <taxon>Eukaryota</taxon>
        <taxon>Metazoa</taxon>
        <taxon>Ecdysozoa</taxon>
        <taxon>Arthropoda</taxon>
        <taxon>Hexapoda</taxon>
        <taxon>Insecta</taxon>
        <taxon>Pterygota</taxon>
        <taxon>Neoptera</taxon>
        <taxon>Endopterygota</taxon>
        <taxon>Coleoptera</taxon>
        <taxon>Polyphaga</taxon>
        <taxon>Elateriformia</taxon>
        <taxon>Elateroidea</taxon>
        <taxon>Lampyridae</taxon>
        <taxon>Luciolinae</taxon>
        <taxon>Aquatica</taxon>
    </lineage>
</organism>
<keyword evidence="1" id="KW-0732">Signal</keyword>